<feature type="domain" description="Metalloprotease TldD/E N-terminal" evidence="3">
    <location>
        <begin position="27"/>
        <end position="90"/>
    </location>
</feature>
<feature type="compositionally biased region" description="Polar residues" evidence="2">
    <location>
        <begin position="330"/>
        <end position="349"/>
    </location>
</feature>
<keyword evidence="7" id="KW-1185">Reference proteome</keyword>
<gene>
    <name evidence="6" type="ORF">WH95_04970</name>
</gene>
<dbReference type="InterPro" id="IPR002510">
    <property type="entry name" value="Metalloprtase-TldD/E_N"/>
</dbReference>
<dbReference type="InterPro" id="IPR035068">
    <property type="entry name" value="TldD/PmbA_N"/>
</dbReference>
<dbReference type="OrthoDB" id="9803618at2"/>
<reference evidence="6 7" key="1">
    <citation type="submission" date="2015-03" db="EMBL/GenBank/DDBJ databases">
        <title>Genome sequence of Kiloniella sp. P1-1, isolated from the gut microflora of Pacific white shrimp, Penaeus vannamei.</title>
        <authorList>
            <person name="Shao Z."/>
            <person name="Wang L."/>
            <person name="Li X."/>
        </authorList>
    </citation>
    <scope>NUCLEOTIDE SEQUENCE [LARGE SCALE GENOMIC DNA]</scope>
    <source>
        <strain evidence="6 7">P1-1</strain>
    </source>
</reference>
<evidence type="ECO:0000313" key="6">
    <source>
        <dbReference type="EMBL" id="KKJ77789.1"/>
    </source>
</evidence>
<dbReference type="InterPro" id="IPR045570">
    <property type="entry name" value="Metalloprtase-TldD/E_cen_dom"/>
</dbReference>
<dbReference type="EMBL" id="LANI01000003">
    <property type="protein sequence ID" value="KKJ77789.1"/>
    <property type="molecule type" value="Genomic_DNA"/>
</dbReference>
<dbReference type="GO" id="GO:0008237">
    <property type="term" value="F:metallopeptidase activity"/>
    <property type="evidence" value="ECO:0007669"/>
    <property type="project" value="InterPro"/>
</dbReference>
<dbReference type="InterPro" id="IPR036059">
    <property type="entry name" value="TldD/PmbA_sf"/>
</dbReference>
<protein>
    <submittedName>
        <fullName evidence="6">Modulator protein</fullName>
    </submittedName>
</protein>
<dbReference type="InterPro" id="IPR047657">
    <property type="entry name" value="PmbA"/>
</dbReference>
<dbReference type="GO" id="GO:0006508">
    <property type="term" value="P:proteolysis"/>
    <property type="evidence" value="ECO:0007669"/>
    <property type="project" value="InterPro"/>
</dbReference>
<dbReference type="AlphaFoldDB" id="A0A0M2RBK0"/>
<dbReference type="Pfam" id="PF19290">
    <property type="entry name" value="PmbA_TldD_2nd"/>
    <property type="match status" value="1"/>
</dbReference>
<accession>A0A0M2RBK0</accession>
<dbReference type="PANTHER" id="PTHR43421">
    <property type="entry name" value="METALLOPROTEASE PMBA"/>
    <property type="match status" value="1"/>
</dbReference>
<comment type="similarity">
    <text evidence="1">Belongs to the peptidase U62 family.</text>
</comment>
<feature type="region of interest" description="Disordered" evidence="2">
    <location>
        <begin position="330"/>
        <end position="352"/>
    </location>
</feature>
<dbReference type="PATRIC" id="fig|1549748.8.peg.2478"/>
<dbReference type="InterPro" id="IPR045569">
    <property type="entry name" value="Metalloprtase-TldD/E_C"/>
</dbReference>
<dbReference type="GO" id="GO:0005829">
    <property type="term" value="C:cytosol"/>
    <property type="evidence" value="ECO:0007669"/>
    <property type="project" value="TreeGrafter"/>
</dbReference>
<name>A0A0M2RBK0_9PROT</name>
<evidence type="ECO:0000259" key="3">
    <source>
        <dbReference type="Pfam" id="PF01523"/>
    </source>
</evidence>
<dbReference type="PANTHER" id="PTHR43421:SF1">
    <property type="entry name" value="METALLOPROTEASE PMBA"/>
    <property type="match status" value="1"/>
</dbReference>
<evidence type="ECO:0000259" key="4">
    <source>
        <dbReference type="Pfam" id="PF19289"/>
    </source>
</evidence>
<dbReference type="SUPFAM" id="SSF111283">
    <property type="entry name" value="Putative modulator of DNA gyrase, PmbA/TldD"/>
    <property type="match status" value="1"/>
</dbReference>
<evidence type="ECO:0000259" key="5">
    <source>
        <dbReference type="Pfam" id="PF19290"/>
    </source>
</evidence>
<comment type="caution">
    <text evidence="6">The sequence shown here is derived from an EMBL/GenBank/DDBJ whole genome shotgun (WGS) entry which is preliminary data.</text>
</comment>
<organism evidence="6 7">
    <name type="scientific">Kiloniella litopenaei</name>
    <dbReference type="NCBI Taxonomy" id="1549748"/>
    <lineage>
        <taxon>Bacteria</taxon>
        <taxon>Pseudomonadati</taxon>
        <taxon>Pseudomonadota</taxon>
        <taxon>Alphaproteobacteria</taxon>
        <taxon>Rhodospirillales</taxon>
        <taxon>Kiloniellaceae</taxon>
        <taxon>Kiloniella</taxon>
    </lineage>
</organism>
<dbReference type="STRING" id="1549748.WH95_04970"/>
<dbReference type="RefSeq" id="WP_046503811.1">
    <property type="nucleotide sequence ID" value="NZ_LANI01000003.1"/>
</dbReference>
<dbReference type="Pfam" id="PF01523">
    <property type="entry name" value="PmbA_TldD_1st"/>
    <property type="match status" value="1"/>
</dbReference>
<dbReference type="Proteomes" id="UP000034491">
    <property type="component" value="Unassembled WGS sequence"/>
</dbReference>
<sequence>MPSSSDSQNLLEDLIKKAKAAGADAADALMFKSVSVSHAQRLGKMEKLEREESNDLGLRVFIGKRNAVVSSSDASPAAIDELVDRVVSMARVVPEDPYAGIAGEEEITKSFPQLDIYDAVEPSADELIKRAKECEEAALNVKGITNSGGAEASWGEASIALAASNGFSGAYRSSGHSISVSVLAGEKETMERDYDFSSAVYGSDLTCAAEIGKNAADKAIKRLNPRKPDTLNNITVVYDPRVSSSIMGHMIGAITGPAIARGTSFLKDSLNKKIFADGINIVDDPHLHRGLRSKPFDGEGLGNKKQNIIEDGVLLTWLLSLSSARQLGLQSTGHASRGTSGNPSPSPTNLYMEAGKLSPTELIKDIKQGFFVTEMMGSSVNGLTGDYSRGAGGYWIENGEIAYPVSEATIAGNLKDMFLNLTPANDLVFRYGSNAPTIRIDGMTVAGN</sequence>
<evidence type="ECO:0000313" key="7">
    <source>
        <dbReference type="Proteomes" id="UP000034491"/>
    </source>
</evidence>
<proteinExistence type="inferred from homology"/>
<evidence type="ECO:0000256" key="2">
    <source>
        <dbReference type="SAM" id="MobiDB-lite"/>
    </source>
</evidence>
<dbReference type="Gene3D" id="3.30.2290.10">
    <property type="entry name" value="PmbA/TldD superfamily"/>
    <property type="match status" value="1"/>
</dbReference>
<dbReference type="Pfam" id="PF19289">
    <property type="entry name" value="PmbA_TldD_3rd"/>
    <property type="match status" value="1"/>
</dbReference>
<feature type="domain" description="Metalloprotease TldD/E central" evidence="5">
    <location>
        <begin position="121"/>
        <end position="223"/>
    </location>
</feature>
<feature type="domain" description="Metalloprotease TldD/E C-terminal" evidence="4">
    <location>
        <begin position="234"/>
        <end position="447"/>
    </location>
</feature>
<evidence type="ECO:0000256" key="1">
    <source>
        <dbReference type="ARBA" id="ARBA00005836"/>
    </source>
</evidence>